<feature type="domain" description="Glutamine amidotransferase type-2" evidence="2">
    <location>
        <begin position="2"/>
        <end position="265"/>
    </location>
</feature>
<evidence type="ECO:0000313" key="3">
    <source>
        <dbReference type="EMBL" id="GLX79785.1"/>
    </source>
</evidence>
<dbReference type="EMBL" id="BSST01000001">
    <property type="protein sequence ID" value="GLX79785.1"/>
    <property type="molecule type" value="Genomic_DNA"/>
</dbReference>
<dbReference type="SUPFAM" id="SSF56235">
    <property type="entry name" value="N-terminal nucleophile aminohydrolases (Ntn hydrolases)"/>
    <property type="match status" value="1"/>
</dbReference>
<keyword evidence="4" id="KW-1185">Reference proteome</keyword>
<dbReference type="Proteomes" id="UP001157186">
    <property type="component" value="Unassembled WGS sequence"/>
</dbReference>
<keyword evidence="1 3" id="KW-0315">Glutamine amidotransferase</keyword>
<dbReference type="Gene3D" id="3.60.20.10">
    <property type="entry name" value="Glutamine Phosphoribosylpyrophosphate, subunit 1, domain 1"/>
    <property type="match status" value="1"/>
</dbReference>
<dbReference type="InterPro" id="IPR017932">
    <property type="entry name" value="GATase_2_dom"/>
</dbReference>
<dbReference type="PANTHER" id="PTHR43187">
    <property type="entry name" value="GLUTAMINE AMIDOTRANSFERASE DUG3-RELATED"/>
    <property type="match status" value="1"/>
</dbReference>
<protein>
    <submittedName>
        <fullName evidence="3">Class II glutamine amidotransferase</fullName>
    </submittedName>
</protein>
<dbReference type="Pfam" id="PF13230">
    <property type="entry name" value="GATase_4"/>
    <property type="match status" value="1"/>
</dbReference>
<dbReference type="PROSITE" id="PS51278">
    <property type="entry name" value="GATASE_TYPE_2"/>
    <property type="match status" value="1"/>
</dbReference>
<reference evidence="3 4" key="1">
    <citation type="submission" date="2023-03" db="EMBL/GenBank/DDBJ databases">
        <title>Draft genome sequence of Thalassotalea insulae KCTC 62186T.</title>
        <authorList>
            <person name="Sawabe T."/>
        </authorList>
    </citation>
    <scope>NUCLEOTIDE SEQUENCE [LARGE SCALE GENOMIC DNA]</scope>
    <source>
        <strain evidence="3 4">KCTC 62186</strain>
    </source>
</reference>
<comment type="caution">
    <text evidence="3">The sequence shown here is derived from an EMBL/GenBank/DDBJ whole genome shotgun (WGS) entry which is preliminary data.</text>
</comment>
<proteinExistence type="predicted"/>
<dbReference type="InterPro" id="IPR029055">
    <property type="entry name" value="Ntn_hydrolases_N"/>
</dbReference>
<evidence type="ECO:0000259" key="2">
    <source>
        <dbReference type="PROSITE" id="PS51278"/>
    </source>
</evidence>
<sequence>MCRFIAYTGEITLMEDLLFNAENSLVRQSKQAKMRVNPLNGDGFGVGWYPTHSDELPGTFVSIEPAWSNRNLSQIATKIPTKHFFAHVRDASVGMPVSQSNCHPFQYGRYLWMHNGRLDQFSCFRRLLLSELSDQAFDFIKGNTDSECAFALFLDEIAFDQQASHSKLVQGMRNTIEKISDYRRQVGASTNAFINFALTNGQESVFTRYSTLADVRPASLFYHQEGENIIVSSEPVTENSDYWTKVERNTLLSVCANKVVAEALF</sequence>
<organism evidence="3 4">
    <name type="scientific">Thalassotalea insulae</name>
    <dbReference type="NCBI Taxonomy" id="2056778"/>
    <lineage>
        <taxon>Bacteria</taxon>
        <taxon>Pseudomonadati</taxon>
        <taxon>Pseudomonadota</taxon>
        <taxon>Gammaproteobacteria</taxon>
        <taxon>Alteromonadales</taxon>
        <taxon>Colwelliaceae</taxon>
        <taxon>Thalassotalea</taxon>
    </lineage>
</organism>
<name>A0ABQ6GV27_9GAMM</name>
<dbReference type="InterPro" id="IPR052373">
    <property type="entry name" value="Gamma-glu_amide_hydrolase"/>
</dbReference>
<evidence type="ECO:0000256" key="1">
    <source>
        <dbReference type="ARBA" id="ARBA00022962"/>
    </source>
</evidence>
<gene>
    <name evidence="3" type="ORF">tinsulaeT_31250</name>
</gene>
<dbReference type="RefSeq" id="WP_284245716.1">
    <property type="nucleotide sequence ID" value="NZ_BSST01000001.1"/>
</dbReference>
<dbReference type="CDD" id="cd01908">
    <property type="entry name" value="YafJ"/>
    <property type="match status" value="1"/>
</dbReference>
<dbReference type="PANTHER" id="PTHR43187:SF1">
    <property type="entry name" value="GLUTAMINE AMIDOTRANSFERASE DUG3-RELATED"/>
    <property type="match status" value="1"/>
</dbReference>
<accession>A0ABQ6GV27</accession>
<dbReference type="InterPro" id="IPR026869">
    <property type="entry name" value="EgtC-like"/>
</dbReference>
<evidence type="ECO:0000313" key="4">
    <source>
        <dbReference type="Proteomes" id="UP001157186"/>
    </source>
</evidence>